<gene>
    <name evidence="2" type="ORF">PXEA_LOCUS7872</name>
</gene>
<evidence type="ECO:0000313" key="2">
    <source>
        <dbReference type="EMBL" id="VEL14432.1"/>
    </source>
</evidence>
<evidence type="ECO:0000313" key="3">
    <source>
        <dbReference type="Proteomes" id="UP000784294"/>
    </source>
</evidence>
<sequence length="167" mass="17822">MATSQVQGYSRGLLSLILDSADLVSVDTWNRLHGFLMNGSPSQSSDSKPDTQATIPTPVVSSSASTKNVVACASVDGNQDNASHDRDPIIWASPSPLIVILVGLSESSTDEPYSNHLGQTELVEADCERNLFKASLSRFDGLAVDWALGVQTKPLHETTSADSTYKI</sequence>
<organism evidence="2 3">
    <name type="scientific">Protopolystoma xenopodis</name>
    <dbReference type="NCBI Taxonomy" id="117903"/>
    <lineage>
        <taxon>Eukaryota</taxon>
        <taxon>Metazoa</taxon>
        <taxon>Spiralia</taxon>
        <taxon>Lophotrochozoa</taxon>
        <taxon>Platyhelminthes</taxon>
        <taxon>Monogenea</taxon>
        <taxon>Polyopisthocotylea</taxon>
        <taxon>Polystomatidea</taxon>
        <taxon>Polystomatidae</taxon>
        <taxon>Protopolystoma</taxon>
    </lineage>
</organism>
<evidence type="ECO:0000256" key="1">
    <source>
        <dbReference type="SAM" id="MobiDB-lite"/>
    </source>
</evidence>
<comment type="caution">
    <text evidence="2">The sequence shown here is derived from an EMBL/GenBank/DDBJ whole genome shotgun (WGS) entry which is preliminary data.</text>
</comment>
<proteinExistence type="predicted"/>
<dbReference type="EMBL" id="CAAALY010021121">
    <property type="protein sequence ID" value="VEL14432.1"/>
    <property type="molecule type" value="Genomic_DNA"/>
</dbReference>
<dbReference type="AlphaFoldDB" id="A0A3S5A413"/>
<feature type="region of interest" description="Disordered" evidence="1">
    <location>
        <begin position="39"/>
        <end position="60"/>
    </location>
</feature>
<keyword evidence="3" id="KW-1185">Reference proteome</keyword>
<dbReference type="Proteomes" id="UP000784294">
    <property type="component" value="Unassembled WGS sequence"/>
</dbReference>
<name>A0A3S5A413_9PLAT</name>
<protein>
    <submittedName>
        <fullName evidence="2">Uncharacterized protein</fullName>
    </submittedName>
</protein>
<reference evidence="2" key="1">
    <citation type="submission" date="2018-11" db="EMBL/GenBank/DDBJ databases">
        <authorList>
            <consortium name="Pathogen Informatics"/>
        </authorList>
    </citation>
    <scope>NUCLEOTIDE SEQUENCE</scope>
</reference>
<accession>A0A3S5A413</accession>